<accession>A0A5Q2WLS7</accession>
<proteinExistence type="predicted"/>
<organism evidence="1 2">
    <name type="scientific">Streptomyces phage Limpid</name>
    <dbReference type="NCBI Taxonomy" id="2653770"/>
    <lineage>
        <taxon>Viruses</taxon>
        <taxon>Duplodnaviria</taxon>
        <taxon>Heunggongvirae</taxon>
        <taxon>Uroviricota</taxon>
        <taxon>Caudoviricetes</taxon>
        <taxon>Stanwilliamsviridae</taxon>
        <taxon>Loccivirinae</taxon>
        <taxon>Annadreamyvirus</taxon>
        <taxon>Annadreamyvirus annadreamy</taxon>
    </lineage>
</organism>
<reference evidence="1 2" key="1">
    <citation type="submission" date="2019-08" db="EMBL/GenBank/DDBJ databases">
        <authorList>
            <person name="Anderson K.N."/>
            <person name="Nick C.D."/>
            <person name="Roberts T.L."/>
            <person name="Webster M."/>
            <person name="Summerhill K.A."/>
            <person name="Layton S.R."/>
            <person name="Smith B.R."/>
            <person name="Hughes L.E."/>
            <person name="Garlena R.A."/>
            <person name="Russell D.A."/>
            <person name="Pope W.H."/>
            <person name="Jacobs-Sera D."/>
            <person name="Hatfull G.F."/>
        </authorList>
    </citation>
    <scope>NUCLEOTIDE SEQUENCE [LARGE SCALE GENOMIC DNA]</scope>
</reference>
<gene>
    <name evidence="1" type="primary">154</name>
    <name evidence="1" type="ORF">SEA_LIMPID_154</name>
</gene>
<dbReference type="Proteomes" id="UP000359050">
    <property type="component" value="Genome"/>
</dbReference>
<dbReference type="EMBL" id="MN369754">
    <property type="protein sequence ID" value="QGH79462.1"/>
    <property type="molecule type" value="Genomic_DNA"/>
</dbReference>
<name>A0A5Q2WLS7_9CAUD</name>
<evidence type="ECO:0000313" key="1">
    <source>
        <dbReference type="EMBL" id="QGH79462.1"/>
    </source>
</evidence>
<protein>
    <submittedName>
        <fullName evidence="1">Uncharacterized protein</fullName>
    </submittedName>
</protein>
<evidence type="ECO:0000313" key="2">
    <source>
        <dbReference type="Proteomes" id="UP000359050"/>
    </source>
</evidence>
<sequence>MQFTQVDEDAYSVLMNLDTIKRIGDGLAGDERDEVLKTSFANAHERLTRLNTLDETVEVSDTPSE</sequence>